<evidence type="ECO:0000256" key="1">
    <source>
        <dbReference type="SAM" id="MobiDB-lite"/>
    </source>
</evidence>
<name>A0A1V2USZ4_9GAMM</name>
<evidence type="ECO:0000313" key="4">
    <source>
        <dbReference type="Proteomes" id="UP000189376"/>
    </source>
</evidence>
<feature type="compositionally biased region" description="Polar residues" evidence="1">
    <location>
        <begin position="100"/>
        <end position="109"/>
    </location>
</feature>
<feature type="compositionally biased region" description="Basic and acidic residues" evidence="1">
    <location>
        <begin position="71"/>
        <end position="81"/>
    </location>
</feature>
<dbReference type="Proteomes" id="UP000189376">
    <property type="component" value="Unassembled WGS sequence"/>
</dbReference>
<feature type="chain" id="PRO_5013205868" evidence="2">
    <location>
        <begin position="31"/>
        <end position="109"/>
    </location>
</feature>
<dbReference type="AlphaFoldDB" id="A0A1V2USZ4"/>
<feature type="region of interest" description="Disordered" evidence="1">
    <location>
        <begin position="69"/>
        <end position="109"/>
    </location>
</feature>
<dbReference type="EMBL" id="LFZS01000019">
    <property type="protein sequence ID" value="ONN52689.1"/>
    <property type="molecule type" value="Genomic_DNA"/>
</dbReference>
<feature type="non-terminal residue" evidence="3">
    <location>
        <position position="109"/>
    </location>
</feature>
<sequence length="109" mass="12120">MVKQYKSMFRPKFAISILCIAIASISVSYADGFYTIIGPDGRPMIVPSKKVEQKQSNIRVEAPKQIVQPRVDAKPVQEAPKENIQNSKVPQKFEPHVSKKLNTAPTAPT</sequence>
<feature type="signal peptide" evidence="2">
    <location>
        <begin position="1"/>
        <end position="30"/>
    </location>
</feature>
<accession>A0A1V2USZ4</accession>
<keyword evidence="2" id="KW-0732">Signal</keyword>
<comment type="caution">
    <text evidence="3">The sequence shown here is derived from an EMBL/GenBank/DDBJ whole genome shotgun (WGS) entry which is preliminary data.</text>
</comment>
<evidence type="ECO:0000256" key="2">
    <source>
        <dbReference type="SAM" id="SignalP"/>
    </source>
</evidence>
<keyword evidence="4" id="KW-1185">Reference proteome</keyword>
<protein>
    <submittedName>
        <fullName evidence="3">Protein FilE</fullName>
    </submittedName>
</protein>
<proteinExistence type="predicted"/>
<gene>
    <name evidence="3" type="ORF">AC058_16095</name>
</gene>
<organism evidence="3 4">
    <name type="scientific">Acinetobacter genomosp. 33YU</name>
    <dbReference type="NCBI Taxonomy" id="1675530"/>
    <lineage>
        <taxon>Bacteria</taxon>
        <taxon>Pseudomonadati</taxon>
        <taxon>Pseudomonadota</taxon>
        <taxon>Gammaproteobacteria</taxon>
        <taxon>Moraxellales</taxon>
        <taxon>Moraxellaceae</taxon>
        <taxon>Acinetobacter</taxon>
    </lineage>
</organism>
<evidence type="ECO:0000313" key="3">
    <source>
        <dbReference type="EMBL" id="ONN52689.1"/>
    </source>
</evidence>
<reference evidence="3 4" key="1">
    <citation type="submission" date="2015-07" db="EMBL/GenBank/DDBJ databases">
        <title>Acinetobacter yuneri, a novel member of Acinetobacter calcoaceticus-Acinetobacter baumannii complex isolated from clinical specimen.</title>
        <authorList>
            <person name="Yu Y."/>
        </authorList>
    </citation>
    <scope>NUCLEOTIDE SEQUENCE [LARGE SCALE GENOMIC DNA]</scope>
    <source>
        <strain evidence="3 4">A362</strain>
    </source>
</reference>